<protein>
    <submittedName>
        <fullName evidence="2">PEGA domain protein</fullName>
    </submittedName>
</protein>
<dbReference type="AlphaFoldDB" id="A0A1D8AUM4"/>
<keyword evidence="3" id="KW-1185">Reference proteome</keyword>
<dbReference type="InterPro" id="IPR013229">
    <property type="entry name" value="PEGA"/>
</dbReference>
<dbReference type="PANTHER" id="PTHR36194:SF1">
    <property type="entry name" value="S-LAYER-LIKE PROTEIN"/>
    <property type="match status" value="1"/>
</dbReference>
<evidence type="ECO:0000313" key="2">
    <source>
        <dbReference type="EMBL" id="AOS44580.1"/>
    </source>
</evidence>
<feature type="domain" description="PEGA" evidence="1">
    <location>
        <begin position="172"/>
        <end position="237"/>
    </location>
</feature>
<dbReference type="KEGG" id="obg:Verru16b_01643"/>
<evidence type="ECO:0000259" key="1">
    <source>
        <dbReference type="Pfam" id="PF08308"/>
    </source>
</evidence>
<sequence>MLAGGCGKSPEAERAAAVAAQAQATGRLLVQSNRPDASVEATHLTATGDAATAGISGPVNRELTGLPPGHYAVVVRSEGWPQLAGAVDVVAGRTTEVVMNFKSGALHLESEPSGATVKLGPAVLGQTPLLLLELPVGESKLTLEYPAWPTLIFPITITENVEATATARLPHGKLIIETIPAGAAVQLDGKAIGQTPLTLAEVPVGPKKIRLSAPNFPTLVAAVTVEDRGEAKINLALASGLPLLDPAALLRAVWVPDNPGRLTSSFDATGRYAPKNGVVKNLNRQKLHDNWLDQRYRYTGTVKSYDAKTAEIEFTDDKGELSRYRVVAQLTPGARADKTSNAVPAKGATVTVYGQLQRVEEPRWPLRVITLELTLAEILPVAAP</sequence>
<dbReference type="Proteomes" id="UP000095228">
    <property type="component" value="Chromosome"/>
</dbReference>
<evidence type="ECO:0000313" key="3">
    <source>
        <dbReference type="Proteomes" id="UP000095228"/>
    </source>
</evidence>
<reference evidence="2 3" key="1">
    <citation type="submission" date="2016-06" db="EMBL/GenBank/DDBJ databases">
        <title>Three novel species with peptidoglycan cell walls form the new genus Lacunisphaera gen. nov. in the family Opitutaceae of the verrucomicrobial subdivision 4.</title>
        <authorList>
            <person name="Rast P."/>
            <person name="Gloeckner I."/>
            <person name="Jogler M."/>
            <person name="Boedeker C."/>
            <person name="Jeske O."/>
            <person name="Wiegand S."/>
            <person name="Reinhardt R."/>
            <person name="Schumann P."/>
            <person name="Rohde M."/>
            <person name="Spring S."/>
            <person name="Gloeckner F.O."/>
            <person name="Jogler C."/>
        </authorList>
    </citation>
    <scope>NUCLEOTIDE SEQUENCE [LARGE SCALE GENOMIC DNA]</scope>
    <source>
        <strain evidence="2 3">IG16b</strain>
    </source>
</reference>
<dbReference type="PANTHER" id="PTHR36194">
    <property type="entry name" value="S-LAYER-LIKE PROTEIN"/>
    <property type="match status" value="1"/>
</dbReference>
<feature type="domain" description="PEGA" evidence="1">
    <location>
        <begin position="104"/>
        <end position="170"/>
    </location>
</feature>
<organism evidence="2 3">
    <name type="scientific">Lacunisphaera limnophila</name>
    <dbReference type="NCBI Taxonomy" id="1838286"/>
    <lineage>
        <taxon>Bacteria</taxon>
        <taxon>Pseudomonadati</taxon>
        <taxon>Verrucomicrobiota</taxon>
        <taxon>Opitutia</taxon>
        <taxon>Opitutales</taxon>
        <taxon>Opitutaceae</taxon>
        <taxon>Lacunisphaera</taxon>
    </lineage>
</organism>
<proteinExistence type="predicted"/>
<name>A0A1D8AUM4_9BACT</name>
<dbReference type="EMBL" id="CP016094">
    <property type="protein sequence ID" value="AOS44580.1"/>
    <property type="molecule type" value="Genomic_DNA"/>
</dbReference>
<accession>A0A1D8AUM4</accession>
<dbReference type="Pfam" id="PF08308">
    <property type="entry name" value="PEGA"/>
    <property type="match status" value="2"/>
</dbReference>
<dbReference type="STRING" id="1838286.Verru16b_01643"/>
<gene>
    <name evidence="2" type="ORF">Verru16b_01643</name>
</gene>